<dbReference type="Proteomes" id="UP000694850">
    <property type="component" value="Unplaced"/>
</dbReference>
<accession>A0A8B7AJW5</accession>
<feature type="compositionally biased region" description="Low complexity" evidence="9">
    <location>
        <begin position="227"/>
        <end position="237"/>
    </location>
</feature>
<dbReference type="PANTHER" id="PTHR24237:SF38">
    <property type="entry name" value="G-PROTEIN COUPLED RECEPTORS FAMILY 1 PROFILE DOMAIN-CONTAINING PROTEIN"/>
    <property type="match status" value="1"/>
</dbReference>
<dbReference type="SUPFAM" id="SSF81321">
    <property type="entry name" value="Family A G protein-coupled receptor-like"/>
    <property type="match status" value="2"/>
</dbReference>
<feature type="domain" description="G-protein coupled receptors family 1 profile" evidence="11">
    <location>
        <begin position="65"/>
        <end position="178"/>
    </location>
</feature>
<evidence type="ECO:0000259" key="11">
    <source>
        <dbReference type="PROSITE" id="PS50262"/>
    </source>
</evidence>
<evidence type="ECO:0000313" key="12">
    <source>
        <dbReference type="Proteomes" id="UP000694850"/>
    </source>
</evidence>
<evidence type="ECO:0000256" key="4">
    <source>
        <dbReference type="ARBA" id="ARBA00023040"/>
    </source>
</evidence>
<dbReference type="RefSeq" id="XP_007946361.1">
    <property type="nucleotide sequence ID" value="XM_007948170.1"/>
</dbReference>
<keyword evidence="3 10" id="KW-1133">Transmembrane helix</keyword>
<evidence type="ECO:0000256" key="1">
    <source>
        <dbReference type="ARBA" id="ARBA00004141"/>
    </source>
</evidence>
<dbReference type="PRINTS" id="PR00237">
    <property type="entry name" value="GPCRRHODOPSN"/>
</dbReference>
<dbReference type="Pfam" id="PF00001">
    <property type="entry name" value="7tm_1"/>
    <property type="match status" value="1"/>
</dbReference>
<evidence type="ECO:0000256" key="2">
    <source>
        <dbReference type="ARBA" id="ARBA00022692"/>
    </source>
</evidence>
<reference evidence="13" key="1">
    <citation type="submission" date="2025-08" db="UniProtKB">
        <authorList>
            <consortium name="RefSeq"/>
        </authorList>
    </citation>
    <scope>IDENTIFICATION</scope>
</reference>
<gene>
    <name evidence="13" type="primary">GPR183</name>
</gene>
<dbReference type="PROSITE" id="PS50262">
    <property type="entry name" value="G_PROTEIN_RECEP_F1_2"/>
    <property type="match status" value="1"/>
</dbReference>
<organism evidence="12 13">
    <name type="scientific">Orycteropus afer afer</name>
    <dbReference type="NCBI Taxonomy" id="1230840"/>
    <lineage>
        <taxon>Eukaryota</taxon>
        <taxon>Metazoa</taxon>
        <taxon>Chordata</taxon>
        <taxon>Craniata</taxon>
        <taxon>Vertebrata</taxon>
        <taxon>Euteleostomi</taxon>
        <taxon>Mammalia</taxon>
        <taxon>Eutheria</taxon>
        <taxon>Afrotheria</taxon>
        <taxon>Tubulidentata</taxon>
        <taxon>Orycteropodidae</taxon>
        <taxon>Orycteropus</taxon>
    </lineage>
</organism>
<dbReference type="InterPro" id="IPR017452">
    <property type="entry name" value="GPCR_Rhodpsn_7TM"/>
</dbReference>
<feature type="transmembrane region" description="Helical" evidence="10">
    <location>
        <begin position="189"/>
        <end position="208"/>
    </location>
</feature>
<name>A0A8B7AJW5_ORYAF</name>
<comment type="similarity">
    <text evidence="8">Belongs to the G-protein coupled receptor 1 family.</text>
</comment>
<proteinExistence type="inferred from homology"/>
<evidence type="ECO:0000313" key="13">
    <source>
        <dbReference type="RefSeq" id="XP_007946361.1"/>
    </source>
</evidence>
<evidence type="ECO:0000256" key="10">
    <source>
        <dbReference type="SAM" id="Phobius"/>
    </source>
</evidence>
<dbReference type="PROSITE" id="PS00237">
    <property type="entry name" value="G_PROTEIN_RECEP_F1_1"/>
    <property type="match status" value="1"/>
</dbReference>
<evidence type="ECO:0000256" key="7">
    <source>
        <dbReference type="ARBA" id="ARBA00023224"/>
    </source>
</evidence>
<dbReference type="PANTHER" id="PTHR24237">
    <property type="entry name" value="G-PROTEIN COUPLED RECEPTOR"/>
    <property type="match status" value="1"/>
</dbReference>
<dbReference type="InterPro" id="IPR047160">
    <property type="entry name" value="GP183-like"/>
</dbReference>
<feature type="region of interest" description="Disordered" evidence="9">
    <location>
        <begin position="227"/>
        <end position="256"/>
    </location>
</feature>
<dbReference type="InterPro" id="IPR000276">
    <property type="entry name" value="GPCR_Rhodpsn"/>
</dbReference>
<sequence>MFSSVIVIGAVTKYIQFFSVAYDISEMASNETNSTILCLSYLLPKAASMVLSLFYTALFIFSALGNILALCLACQKGEKINSTGIYLVHLAVSDLLFTLALPGKITYYALEFSWPFGDWFCRLTAFIFYLNTYGGVYLMTCVSVDRYLAVVRIHQCSKLRKAGRAQLVCVCVWALALLQTNTFKLSLQITVSLMNINCCIDPIIYFFASKDYRKWLLSILKLRVSASSSSSSGKASSETPSVNQTVGSVPLAESKA</sequence>
<feature type="compositionally biased region" description="Polar residues" evidence="9">
    <location>
        <begin position="238"/>
        <end position="247"/>
    </location>
</feature>
<keyword evidence="2 8" id="KW-0812">Transmembrane</keyword>
<dbReference type="AlphaFoldDB" id="A0A8B7AJW5"/>
<feature type="transmembrane region" description="Helical" evidence="10">
    <location>
        <begin position="85"/>
        <end position="103"/>
    </location>
</feature>
<evidence type="ECO:0000256" key="8">
    <source>
        <dbReference type="RuleBase" id="RU000688"/>
    </source>
</evidence>
<dbReference type="GO" id="GO:0004930">
    <property type="term" value="F:G protein-coupled receptor activity"/>
    <property type="evidence" value="ECO:0007669"/>
    <property type="project" value="UniProtKB-KW"/>
</dbReference>
<keyword evidence="4 8" id="KW-0297">G-protein coupled receptor</keyword>
<comment type="subcellular location">
    <subcellularLocation>
        <location evidence="1">Membrane</location>
        <topology evidence="1">Multi-pass membrane protein</topology>
    </subcellularLocation>
</comment>
<feature type="transmembrane region" description="Helical" evidence="10">
    <location>
        <begin position="49"/>
        <end position="73"/>
    </location>
</feature>
<dbReference type="OrthoDB" id="10021141at2759"/>
<keyword evidence="6 8" id="KW-0675">Receptor</keyword>
<keyword evidence="12" id="KW-1185">Reference proteome</keyword>
<dbReference type="GO" id="GO:0008142">
    <property type="term" value="F:oxysterol binding"/>
    <property type="evidence" value="ECO:0007669"/>
    <property type="project" value="InterPro"/>
</dbReference>
<evidence type="ECO:0000256" key="5">
    <source>
        <dbReference type="ARBA" id="ARBA00023136"/>
    </source>
</evidence>
<evidence type="ECO:0000256" key="3">
    <source>
        <dbReference type="ARBA" id="ARBA00022989"/>
    </source>
</evidence>
<keyword evidence="7 8" id="KW-0807">Transducer</keyword>
<keyword evidence="5 10" id="KW-0472">Membrane</keyword>
<evidence type="ECO:0000256" key="6">
    <source>
        <dbReference type="ARBA" id="ARBA00023170"/>
    </source>
</evidence>
<dbReference type="Gene3D" id="1.20.1070.10">
    <property type="entry name" value="Rhodopsin 7-helix transmembrane proteins"/>
    <property type="match status" value="2"/>
</dbReference>
<dbReference type="GO" id="GO:0016020">
    <property type="term" value="C:membrane"/>
    <property type="evidence" value="ECO:0007669"/>
    <property type="project" value="UniProtKB-SubCell"/>
</dbReference>
<feature type="transmembrane region" description="Helical" evidence="10">
    <location>
        <begin position="165"/>
        <end position="183"/>
    </location>
</feature>
<evidence type="ECO:0000256" key="9">
    <source>
        <dbReference type="SAM" id="MobiDB-lite"/>
    </source>
</evidence>
<feature type="transmembrane region" description="Helical" evidence="10">
    <location>
        <begin position="123"/>
        <end position="144"/>
    </location>
</feature>
<protein>
    <submittedName>
        <fullName evidence="13">G-protein coupled receptor 183</fullName>
    </submittedName>
</protein>